<protein>
    <submittedName>
        <fullName evidence="1">Uncharacterized protein</fullName>
    </submittedName>
</protein>
<comment type="caution">
    <text evidence="1">The sequence shown here is derived from an EMBL/GenBank/DDBJ whole genome shotgun (WGS) entry which is preliminary data.</text>
</comment>
<dbReference type="EMBL" id="JANSLM010000031">
    <property type="protein sequence ID" value="MDT8843862.1"/>
    <property type="molecule type" value="Genomic_DNA"/>
</dbReference>
<proteinExistence type="predicted"/>
<dbReference type="AlphaFoldDB" id="A0AAP1PK95"/>
<evidence type="ECO:0000313" key="1">
    <source>
        <dbReference type="EMBL" id="MDT8843862.1"/>
    </source>
</evidence>
<dbReference type="RefSeq" id="WP_183797104.1">
    <property type="nucleotide sequence ID" value="NZ_JACIII010000003.1"/>
</dbReference>
<dbReference type="Proteomes" id="UP001246473">
    <property type="component" value="Unassembled WGS sequence"/>
</dbReference>
<gene>
    <name evidence="1" type="ORF">ParKJ_41440</name>
</gene>
<accession>A0AAP1PK95</accession>
<evidence type="ECO:0000313" key="2">
    <source>
        <dbReference type="Proteomes" id="UP001246473"/>
    </source>
</evidence>
<reference evidence="1" key="1">
    <citation type="submission" date="2022-08" db="EMBL/GenBank/DDBJ databases">
        <authorList>
            <person name="Kim S.-J."/>
        </authorList>
    </citation>
    <scope>NUCLEOTIDE SEQUENCE</scope>
    <source>
        <strain evidence="1">KJ</strain>
    </source>
</reference>
<organism evidence="1 2">
    <name type="scientific">Paraburkholderia fungorum</name>
    <dbReference type="NCBI Taxonomy" id="134537"/>
    <lineage>
        <taxon>Bacteria</taxon>
        <taxon>Pseudomonadati</taxon>
        <taxon>Pseudomonadota</taxon>
        <taxon>Betaproteobacteria</taxon>
        <taxon>Burkholderiales</taxon>
        <taxon>Burkholderiaceae</taxon>
        <taxon>Paraburkholderia</taxon>
    </lineage>
</organism>
<name>A0AAP1PK95_9BURK</name>
<sequence>MLAPVVTFDERDCWPGGGMRGETKVLRAAGKKGWLKSVWTAFTGPAR</sequence>